<comment type="subunit">
    <text evidence="11">Component of the lipopolysaccharide transport and assembly complex. The LptBFG transporter is composed of two ATP-binding proteins (LptB) and two transmembrane proteins (LptF and LptG).</text>
</comment>
<dbReference type="RefSeq" id="WP_236984795.1">
    <property type="nucleotide sequence ID" value="NZ_AP023086.1"/>
</dbReference>
<dbReference type="Proteomes" id="UP001320119">
    <property type="component" value="Chromosome"/>
</dbReference>
<accession>A0AAN2BLX0</accession>
<evidence type="ECO:0000256" key="8">
    <source>
        <dbReference type="ARBA" id="ARBA00022692"/>
    </source>
</evidence>
<reference evidence="13 14" key="1">
    <citation type="journal article" date="2022" name="IScience">
        <title>An ultrasensitive nanofiber-based assay for enzymatic hydrolysis and deep-sea microbial degradation of cellulose.</title>
        <authorList>
            <person name="Tsudome M."/>
            <person name="Tachioka M."/>
            <person name="Miyazaki M."/>
            <person name="Uchimura K."/>
            <person name="Tsuda M."/>
            <person name="Takaki Y."/>
            <person name="Deguchi S."/>
        </authorList>
    </citation>
    <scope>NUCLEOTIDE SEQUENCE [LARGE SCALE GENOMIC DNA]</scope>
    <source>
        <strain evidence="13 14">GE09</strain>
    </source>
</reference>
<evidence type="ECO:0000256" key="2">
    <source>
        <dbReference type="ARBA" id="ARBA00004429"/>
    </source>
</evidence>
<evidence type="ECO:0000313" key="13">
    <source>
        <dbReference type="EMBL" id="BCD99529.1"/>
    </source>
</evidence>
<dbReference type="KEGG" id="marq:MARGE09_P3731"/>
<dbReference type="InterPro" id="IPR005495">
    <property type="entry name" value="LptG/LptF_permease"/>
</dbReference>
<keyword evidence="6" id="KW-1003">Cell membrane</keyword>
<evidence type="ECO:0000256" key="12">
    <source>
        <dbReference type="SAM" id="Phobius"/>
    </source>
</evidence>
<evidence type="ECO:0000256" key="10">
    <source>
        <dbReference type="ARBA" id="ARBA00023136"/>
    </source>
</evidence>
<feature type="transmembrane region" description="Helical" evidence="12">
    <location>
        <begin position="331"/>
        <end position="353"/>
    </location>
</feature>
<evidence type="ECO:0000256" key="1">
    <source>
        <dbReference type="ARBA" id="ARBA00002265"/>
    </source>
</evidence>
<dbReference type="InterPro" id="IPR030922">
    <property type="entry name" value="LptF"/>
</dbReference>
<keyword evidence="14" id="KW-1185">Reference proteome</keyword>
<keyword evidence="5" id="KW-0813">Transport</keyword>
<dbReference type="GO" id="GO:0015920">
    <property type="term" value="P:lipopolysaccharide transport"/>
    <property type="evidence" value="ECO:0007669"/>
    <property type="project" value="TreeGrafter"/>
</dbReference>
<evidence type="ECO:0000256" key="6">
    <source>
        <dbReference type="ARBA" id="ARBA00022475"/>
    </source>
</evidence>
<dbReference type="PANTHER" id="PTHR33529:SF7">
    <property type="entry name" value="LIPOPOLYSACCHARIDE EXPORT SYSTEM PERMEASE PROTEIN LPTF"/>
    <property type="match status" value="1"/>
</dbReference>
<evidence type="ECO:0000256" key="11">
    <source>
        <dbReference type="ARBA" id="ARBA00026081"/>
    </source>
</evidence>
<evidence type="ECO:0000256" key="9">
    <source>
        <dbReference type="ARBA" id="ARBA00022989"/>
    </source>
</evidence>
<comment type="subcellular location">
    <subcellularLocation>
        <location evidence="2">Cell inner membrane</location>
        <topology evidence="2">Multi-pass membrane protein</topology>
    </subcellularLocation>
</comment>
<keyword evidence="9 12" id="KW-1133">Transmembrane helix</keyword>
<evidence type="ECO:0000256" key="3">
    <source>
        <dbReference type="ARBA" id="ARBA00007725"/>
    </source>
</evidence>
<protein>
    <recommendedName>
        <fullName evidence="4">Lipopolysaccharide export system permease protein LptF</fullName>
    </recommendedName>
</protein>
<comment type="similarity">
    <text evidence="3">Belongs to the LptF/LptG family.</text>
</comment>
<dbReference type="PANTHER" id="PTHR33529">
    <property type="entry name" value="SLR0882 PROTEIN-RELATED"/>
    <property type="match status" value="1"/>
</dbReference>
<dbReference type="Pfam" id="PF03739">
    <property type="entry name" value="LptF_LptG"/>
    <property type="match status" value="1"/>
</dbReference>
<keyword evidence="7" id="KW-0997">Cell inner membrane</keyword>
<organism evidence="13 14">
    <name type="scientific">Marinagarivorans cellulosilyticus</name>
    <dbReference type="NCBI Taxonomy" id="2721545"/>
    <lineage>
        <taxon>Bacteria</taxon>
        <taxon>Pseudomonadati</taxon>
        <taxon>Pseudomonadota</taxon>
        <taxon>Gammaproteobacteria</taxon>
        <taxon>Cellvibrionales</taxon>
        <taxon>Cellvibrionaceae</taxon>
        <taxon>Marinagarivorans</taxon>
    </lineage>
</organism>
<keyword evidence="10 12" id="KW-0472">Membrane</keyword>
<feature type="transmembrane region" description="Helical" evidence="12">
    <location>
        <begin position="270"/>
        <end position="289"/>
    </location>
</feature>
<evidence type="ECO:0000256" key="4">
    <source>
        <dbReference type="ARBA" id="ARBA00014213"/>
    </source>
</evidence>
<dbReference type="GO" id="GO:0043190">
    <property type="term" value="C:ATP-binding cassette (ABC) transporter complex"/>
    <property type="evidence" value="ECO:0007669"/>
    <property type="project" value="InterPro"/>
</dbReference>
<dbReference type="GO" id="GO:0055085">
    <property type="term" value="P:transmembrane transport"/>
    <property type="evidence" value="ECO:0007669"/>
    <property type="project" value="InterPro"/>
</dbReference>
<comment type="function">
    <text evidence="1">Part of the ABC transporter complex LptBFG involved in the translocation of lipopolysaccharide (LPS) from the inner membrane to the outer membrane.</text>
</comment>
<name>A0AAN2BLX0_9GAMM</name>
<sequence length="375" mass="41585">MIIFRYLAKEVLTSMAAVCSVLLLIILSGRFVRYLAEAAAGKLEASVLFTLMGFRLPSYLELIIPLALFIGILLAYGRLYVDSEMTVLKACGMSERQLVAYTVVIALSVACLVGFFSLYLGPVGAKASSVLIEEQRSRTEFETLKPAYFHRLSGGGVSYAEQVSEDKKRLQNVFLASPGDQERRVSLMTAKTGETIVDQLSGRRYLVLSDGYQYHGTPGQSNYEVVSFRSYAQFLPDSDYQAKQRDIIDAMSTRELWEANTLQASSALQWRLSMPALVMIVALLAVPLSRTQPRRGRYAKMIPAILLYVIYLVACNAARGLLDEGKAPTPWLLWVVHLGFLNLALVMLVWPALRLPRRKQAKGPSATVSEGKTHA</sequence>
<feature type="transmembrane region" description="Helical" evidence="12">
    <location>
        <begin position="301"/>
        <end position="319"/>
    </location>
</feature>
<evidence type="ECO:0000256" key="5">
    <source>
        <dbReference type="ARBA" id="ARBA00022448"/>
    </source>
</evidence>
<feature type="transmembrane region" description="Helical" evidence="12">
    <location>
        <begin position="12"/>
        <end position="36"/>
    </location>
</feature>
<proteinExistence type="inferred from homology"/>
<evidence type="ECO:0000313" key="14">
    <source>
        <dbReference type="Proteomes" id="UP001320119"/>
    </source>
</evidence>
<dbReference type="EMBL" id="AP023086">
    <property type="protein sequence ID" value="BCD99529.1"/>
    <property type="molecule type" value="Genomic_DNA"/>
</dbReference>
<gene>
    <name evidence="13" type="ORF">MARGE09_P3731</name>
</gene>
<feature type="transmembrane region" description="Helical" evidence="12">
    <location>
        <begin position="56"/>
        <end position="77"/>
    </location>
</feature>
<evidence type="ECO:0000256" key="7">
    <source>
        <dbReference type="ARBA" id="ARBA00022519"/>
    </source>
</evidence>
<dbReference type="NCBIfam" id="TIGR04407">
    <property type="entry name" value="LptF_YjgP"/>
    <property type="match status" value="1"/>
</dbReference>
<dbReference type="AlphaFoldDB" id="A0AAN2BLX0"/>
<keyword evidence="8 12" id="KW-0812">Transmembrane</keyword>
<feature type="transmembrane region" description="Helical" evidence="12">
    <location>
        <begin position="98"/>
        <end position="120"/>
    </location>
</feature>